<evidence type="ECO:0000256" key="1">
    <source>
        <dbReference type="ARBA" id="ARBA00004323"/>
    </source>
</evidence>
<keyword evidence="4" id="KW-0812">Transmembrane</keyword>
<dbReference type="InterPro" id="IPR004263">
    <property type="entry name" value="Exostosin"/>
</dbReference>
<dbReference type="AlphaFoldDB" id="A0A830DA39"/>
<dbReference type="GO" id="GO:0016757">
    <property type="term" value="F:glycosyltransferase activity"/>
    <property type="evidence" value="ECO:0007669"/>
    <property type="project" value="UniProtKB-KW"/>
</dbReference>
<gene>
    <name evidence="8" type="ORF">PHJA_002904400</name>
</gene>
<comment type="similarity">
    <text evidence="2">Belongs to the glycosyltransferase 47 family.</text>
</comment>
<organism evidence="8 9">
    <name type="scientific">Phtheirospermum japonicum</name>
    <dbReference type="NCBI Taxonomy" id="374723"/>
    <lineage>
        <taxon>Eukaryota</taxon>
        <taxon>Viridiplantae</taxon>
        <taxon>Streptophyta</taxon>
        <taxon>Embryophyta</taxon>
        <taxon>Tracheophyta</taxon>
        <taxon>Spermatophyta</taxon>
        <taxon>Magnoliopsida</taxon>
        <taxon>eudicotyledons</taxon>
        <taxon>Gunneridae</taxon>
        <taxon>Pentapetalae</taxon>
        <taxon>asterids</taxon>
        <taxon>lamiids</taxon>
        <taxon>Lamiales</taxon>
        <taxon>Orobanchaceae</taxon>
        <taxon>Orobanchaceae incertae sedis</taxon>
        <taxon>Phtheirospermum</taxon>
    </lineage>
</organism>
<comment type="subcellular location">
    <subcellularLocation>
        <location evidence="1">Golgi apparatus membrane</location>
        <topology evidence="1">Single-pass type II membrane protein</topology>
    </subcellularLocation>
</comment>
<dbReference type="PANTHER" id="PTHR11062:SF48">
    <property type="entry name" value="OJ1485_B09.5 PROTEIN"/>
    <property type="match status" value="1"/>
</dbReference>
<dbReference type="EMBL" id="BMAC01001598">
    <property type="protein sequence ID" value="GFQ07603.1"/>
    <property type="molecule type" value="Genomic_DNA"/>
</dbReference>
<protein>
    <submittedName>
        <fullName evidence="8">Probable arabinosyltransferase arad1</fullName>
    </submittedName>
</protein>
<evidence type="ECO:0000256" key="4">
    <source>
        <dbReference type="ARBA" id="ARBA00022968"/>
    </source>
</evidence>
<dbReference type="Proteomes" id="UP000653305">
    <property type="component" value="Unassembled WGS sequence"/>
</dbReference>
<keyword evidence="5" id="KW-0333">Golgi apparatus</keyword>
<feature type="signal peptide" evidence="6">
    <location>
        <begin position="1"/>
        <end position="21"/>
    </location>
</feature>
<feature type="domain" description="Exostosin GT47" evidence="7">
    <location>
        <begin position="55"/>
        <end position="366"/>
    </location>
</feature>
<dbReference type="InterPro" id="IPR040911">
    <property type="entry name" value="Exostosin_GT47"/>
</dbReference>
<comment type="caution">
    <text evidence="8">The sequence shown here is derived from an EMBL/GenBank/DDBJ whole genome shotgun (WGS) entry which is preliminary data.</text>
</comment>
<keyword evidence="9" id="KW-1185">Reference proteome</keyword>
<evidence type="ECO:0000259" key="7">
    <source>
        <dbReference type="Pfam" id="PF03016"/>
    </source>
</evidence>
<dbReference type="OrthoDB" id="1924787at2759"/>
<keyword evidence="4" id="KW-0735">Signal-anchor</keyword>
<dbReference type="Pfam" id="PF03016">
    <property type="entry name" value="Exostosin_GT47"/>
    <property type="match status" value="1"/>
</dbReference>
<dbReference type="PANTHER" id="PTHR11062">
    <property type="entry name" value="EXOSTOSIN HEPARAN SULFATE GLYCOSYLTRANSFERASE -RELATED"/>
    <property type="match status" value="1"/>
</dbReference>
<feature type="chain" id="PRO_5032744859" evidence="6">
    <location>
        <begin position="22"/>
        <end position="432"/>
    </location>
</feature>
<keyword evidence="6" id="KW-0732">Signal</keyword>
<accession>A0A830DA39</accession>
<proteinExistence type="inferred from homology"/>
<evidence type="ECO:0000256" key="5">
    <source>
        <dbReference type="ARBA" id="ARBA00023034"/>
    </source>
</evidence>
<evidence type="ECO:0000256" key="6">
    <source>
        <dbReference type="SAM" id="SignalP"/>
    </source>
</evidence>
<keyword evidence="8" id="KW-0808">Transferase</keyword>
<dbReference type="GO" id="GO:0000139">
    <property type="term" value="C:Golgi membrane"/>
    <property type="evidence" value="ECO:0007669"/>
    <property type="project" value="UniProtKB-SubCell"/>
</dbReference>
<name>A0A830DA39_9LAMI</name>
<sequence>MPKSINRTLLCLSLCIPLLVGSLLLAGTLDYRSQFLSFIPQLSNAVSPCRTGSLPLRVYMYDLPPRFNVGLMDPSFPDGTPVTARNIPAWRWNDGLRKQHSVEYWMMASLLYEGHDESGSSREAVRVGDPESADVFFVPFFSSLSFNVHVRNMAELNTVDEKLQLEMVNILKASDYWKRSGGRDHVIPVHHPNAFRHYRDEVNASIFIVADFGRIMNISRLAKDVVGPYPHMVESYISEDHEDPYKSRKTLLFFRGRTKRKDEGIIRSQLHKLLNGTKDVIYEEAFASEEGFKASAEQMRSSKFCLHPAGDTPSSCRLFDAIVSHCVPVIVSDRIELPYESEIDYKEFSMFFSVNEALKPGNLISELRGVSKEKWIKMWSRIKNISHHFEFQYPPKSEDAVNMIWRQVKHKVPSVKLAVHRSRRLKIPDWWR</sequence>
<evidence type="ECO:0000313" key="9">
    <source>
        <dbReference type="Proteomes" id="UP000653305"/>
    </source>
</evidence>
<reference evidence="8" key="1">
    <citation type="submission" date="2020-07" db="EMBL/GenBank/DDBJ databases">
        <title>Ethylene signaling mediates host invasion by parasitic plants.</title>
        <authorList>
            <person name="Yoshida S."/>
        </authorList>
    </citation>
    <scope>NUCLEOTIDE SEQUENCE</scope>
    <source>
        <strain evidence="8">Okayama</strain>
    </source>
</reference>
<evidence type="ECO:0000256" key="3">
    <source>
        <dbReference type="ARBA" id="ARBA00022676"/>
    </source>
</evidence>
<keyword evidence="3" id="KW-0328">Glycosyltransferase</keyword>
<evidence type="ECO:0000256" key="2">
    <source>
        <dbReference type="ARBA" id="ARBA00010271"/>
    </source>
</evidence>
<evidence type="ECO:0000313" key="8">
    <source>
        <dbReference type="EMBL" id="GFQ07603.1"/>
    </source>
</evidence>